<organism evidence="2 3">
    <name type="scientific">Imperialibacter roseus</name>
    <dbReference type="NCBI Taxonomy" id="1324217"/>
    <lineage>
        <taxon>Bacteria</taxon>
        <taxon>Pseudomonadati</taxon>
        <taxon>Bacteroidota</taxon>
        <taxon>Cytophagia</taxon>
        <taxon>Cytophagales</taxon>
        <taxon>Flammeovirgaceae</taxon>
        <taxon>Imperialibacter</taxon>
    </lineage>
</organism>
<evidence type="ECO:0000313" key="2">
    <source>
        <dbReference type="EMBL" id="WOK06848.1"/>
    </source>
</evidence>
<proteinExistence type="predicted"/>
<dbReference type="EMBL" id="CP136051">
    <property type="protein sequence ID" value="WOK06848.1"/>
    <property type="molecule type" value="Genomic_DNA"/>
</dbReference>
<accession>A0ABZ0IQY5</accession>
<evidence type="ECO:0000256" key="1">
    <source>
        <dbReference type="SAM" id="Phobius"/>
    </source>
</evidence>
<keyword evidence="1" id="KW-1133">Transmembrane helix</keyword>
<keyword evidence="1" id="KW-0472">Membrane</keyword>
<reference evidence="2 3" key="1">
    <citation type="journal article" date="2023" name="Microbiol. Resour. Announc.">
        <title>Complete Genome Sequence of Imperialibacter roseus strain P4T.</title>
        <authorList>
            <person name="Tizabi D.R."/>
            <person name="Bachvaroff T."/>
            <person name="Hill R.T."/>
        </authorList>
    </citation>
    <scope>NUCLEOTIDE SEQUENCE [LARGE SCALE GENOMIC DNA]</scope>
    <source>
        <strain evidence="2 3">P4T</strain>
    </source>
</reference>
<gene>
    <name evidence="2" type="ORF">RT717_27655</name>
</gene>
<feature type="transmembrane region" description="Helical" evidence="1">
    <location>
        <begin position="59"/>
        <end position="86"/>
    </location>
</feature>
<feature type="transmembrane region" description="Helical" evidence="1">
    <location>
        <begin position="17"/>
        <end position="39"/>
    </location>
</feature>
<evidence type="ECO:0000313" key="3">
    <source>
        <dbReference type="Proteomes" id="UP001302349"/>
    </source>
</evidence>
<keyword evidence="3" id="KW-1185">Reference proteome</keyword>
<keyword evidence="1" id="KW-0812">Transmembrane</keyword>
<sequence>MKSPEQFQRHNKIIGKILIVVSLLHLVFSAFMYNAVYFFDSWEIFSDIHIGGLTFRHPAALMYAFPFFYVGLAIIEFILAAGILANQKWAQKASMAPAVFYFFNFPLGTAFCIYIFLTFWETPTAAEMEVSQKAEENS</sequence>
<protein>
    <submittedName>
        <fullName evidence="2">Uncharacterized protein</fullName>
    </submittedName>
</protein>
<name>A0ABZ0IQY5_9BACT</name>
<feature type="transmembrane region" description="Helical" evidence="1">
    <location>
        <begin position="98"/>
        <end position="120"/>
    </location>
</feature>
<dbReference type="Proteomes" id="UP001302349">
    <property type="component" value="Chromosome"/>
</dbReference>
<dbReference type="RefSeq" id="WP_317489545.1">
    <property type="nucleotide sequence ID" value="NZ_CP136051.1"/>
</dbReference>